<organism evidence="3 4">
    <name type="scientific">Fusarium oligoseptatum</name>
    <dbReference type="NCBI Taxonomy" id="2604345"/>
    <lineage>
        <taxon>Eukaryota</taxon>
        <taxon>Fungi</taxon>
        <taxon>Dikarya</taxon>
        <taxon>Ascomycota</taxon>
        <taxon>Pezizomycotina</taxon>
        <taxon>Sordariomycetes</taxon>
        <taxon>Hypocreomycetidae</taxon>
        <taxon>Hypocreales</taxon>
        <taxon>Nectriaceae</taxon>
        <taxon>Fusarium</taxon>
        <taxon>Fusarium solani species complex</taxon>
    </lineage>
</organism>
<keyword evidence="2" id="KW-0812">Transmembrane</keyword>
<protein>
    <submittedName>
        <fullName evidence="3">Uncharacterized protein</fullName>
    </submittedName>
</protein>
<dbReference type="Proteomes" id="UP000287144">
    <property type="component" value="Unassembled WGS sequence"/>
</dbReference>
<reference evidence="3 4" key="1">
    <citation type="submission" date="2017-06" db="EMBL/GenBank/DDBJ databases">
        <title>Comparative genomic analysis of Ambrosia Fusariam Clade fungi.</title>
        <authorList>
            <person name="Stajich J.E."/>
            <person name="Carrillo J."/>
            <person name="Kijimoto T."/>
            <person name="Eskalen A."/>
            <person name="O'Donnell K."/>
            <person name="Kasson M."/>
        </authorList>
    </citation>
    <scope>NUCLEOTIDE SEQUENCE [LARGE SCALE GENOMIC DNA]</scope>
    <source>
        <strain evidence="3 4">NRRL62579</strain>
    </source>
</reference>
<dbReference type="AlphaFoldDB" id="A0A428TSB0"/>
<proteinExistence type="predicted"/>
<evidence type="ECO:0000313" key="4">
    <source>
        <dbReference type="Proteomes" id="UP000287144"/>
    </source>
</evidence>
<sequence length="109" mass="11788">MSTSSGPREDSVSLVPAISPSSSDESRPNPGYQDEIFLETANVRIVGFSKPLLYGPILGNGVISFLAGGSRYLILLSLQRFLFVIQSSYFSRQGFDPRIGDIGTLLSKS</sequence>
<evidence type="ECO:0000256" key="1">
    <source>
        <dbReference type="SAM" id="MobiDB-lite"/>
    </source>
</evidence>
<accession>A0A428TSB0</accession>
<keyword evidence="4" id="KW-1185">Reference proteome</keyword>
<comment type="caution">
    <text evidence="3">The sequence shown here is derived from an EMBL/GenBank/DDBJ whole genome shotgun (WGS) entry which is preliminary data.</text>
</comment>
<dbReference type="EMBL" id="NKCK01000056">
    <property type="protein sequence ID" value="RSM04902.1"/>
    <property type="molecule type" value="Genomic_DNA"/>
</dbReference>
<name>A0A428TSB0_9HYPO</name>
<gene>
    <name evidence="3" type="ORF">CEP52_006572</name>
</gene>
<evidence type="ECO:0000256" key="2">
    <source>
        <dbReference type="SAM" id="Phobius"/>
    </source>
</evidence>
<evidence type="ECO:0000313" key="3">
    <source>
        <dbReference type="EMBL" id="RSM04902.1"/>
    </source>
</evidence>
<keyword evidence="2" id="KW-0472">Membrane</keyword>
<keyword evidence="2" id="KW-1133">Transmembrane helix</keyword>
<feature type="transmembrane region" description="Helical" evidence="2">
    <location>
        <begin position="57"/>
        <end position="78"/>
    </location>
</feature>
<feature type="region of interest" description="Disordered" evidence="1">
    <location>
        <begin position="1"/>
        <end position="32"/>
    </location>
</feature>